<keyword evidence="1" id="KW-0812">Transmembrane</keyword>
<feature type="transmembrane region" description="Helical" evidence="1">
    <location>
        <begin position="37"/>
        <end position="55"/>
    </location>
</feature>
<accession>A0ABN2XCI8</accession>
<evidence type="ECO:0000256" key="1">
    <source>
        <dbReference type="SAM" id="Phobius"/>
    </source>
</evidence>
<reference evidence="2 3" key="1">
    <citation type="journal article" date="2019" name="Int. J. Syst. Evol. Microbiol.">
        <title>The Global Catalogue of Microorganisms (GCM) 10K type strain sequencing project: providing services to taxonomists for standard genome sequencing and annotation.</title>
        <authorList>
            <consortium name="The Broad Institute Genomics Platform"/>
            <consortium name="The Broad Institute Genome Sequencing Center for Infectious Disease"/>
            <person name="Wu L."/>
            <person name="Ma J."/>
        </authorList>
    </citation>
    <scope>NUCLEOTIDE SEQUENCE [LARGE SCALE GENOMIC DNA]</scope>
    <source>
        <strain evidence="2 3">JCM 15481</strain>
    </source>
</reference>
<dbReference type="RefSeq" id="WP_344287052.1">
    <property type="nucleotide sequence ID" value="NZ_BAAAPF010000003.1"/>
</dbReference>
<evidence type="ECO:0000313" key="3">
    <source>
        <dbReference type="Proteomes" id="UP001500443"/>
    </source>
</evidence>
<evidence type="ECO:0000313" key="2">
    <source>
        <dbReference type="EMBL" id="GAA2107832.1"/>
    </source>
</evidence>
<comment type="caution">
    <text evidence="2">The sequence shown here is derived from an EMBL/GenBank/DDBJ whole genome shotgun (WGS) entry which is preliminary data.</text>
</comment>
<name>A0ABN2XCI8_9ACTN</name>
<feature type="transmembrane region" description="Helical" evidence="1">
    <location>
        <begin position="12"/>
        <end position="31"/>
    </location>
</feature>
<sequence>MNSRTVYRGPAYAPAVLGCFAALYYTLTAVNVAAGEYWVAAVTGAVALVATRMTVRVRRARADAITAWVSAHPGRPARGVAAGVGLPAGQTARLLARMQQRGEITAEWVEQPPAQTCTVYRTTGTTP</sequence>
<dbReference type="PROSITE" id="PS51257">
    <property type="entry name" value="PROKAR_LIPOPROTEIN"/>
    <property type="match status" value="1"/>
</dbReference>
<keyword evidence="1" id="KW-1133">Transmembrane helix</keyword>
<proteinExistence type="predicted"/>
<dbReference type="Proteomes" id="UP001500443">
    <property type="component" value="Unassembled WGS sequence"/>
</dbReference>
<keyword evidence="1" id="KW-0472">Membrane</keyword>
<protein>
    <submittedName>
        <fullName evidence="2">Uncharacterized protein</fullName>
    </submittedName>
</protein>
<gene>
    <name evidence="2" type="ORF">GCM10009802_03230</name>
</gene>
<dbReference type="EMBL" id="BAAAPF010000003">
    <property type="protein sequence ID" value="GAA2107832.1"/>
    <property type="molecule type" value="Genomic_DNA"/>
</dbReference>
<organism evidence="2 3">
    <name type="scientific">Streptomyces synnematoformans</name>
    <dbReference type="NCBI Taxonomy" id="415721"/>
    <lineage>
        <taxon>Bacteria</taxon>
        <taxon>Bacillati</taxon>
        <taxon>Actinomycetota</taxon>
        <taxon>Actinomycetes</taxon>
        <taxon>Kitasatosporales</taxon>
        <taxon>Streptomycetaceae</taxon>
        <taxon>Streptomyces</taxon>
    </lineage>
</organism>
<keyword evidence="3" id="KW-1185">Reference proteome</keyword>